<protein>
    <submittedName>
        <fullName evidence="2">Vir protein, putative</fullName>
    </submittedName>
</protein>
<dbReference type="Pfam" id="PF05795">
    <property type="entry name" value="Plasmodium_Vir"/>
    <property type="match status" value="1"/>
</dbReference>
<organism evidence="2 3">
    <name type="scientific">Plasmodium vivax</name>
    <name type="common">malaria parasite P. vivax</name>
    <dbReference type="NCBI Taxonomy" id="5855"/>
    <lineage>
        <taxon>Eukaryota</taxon>
        <taxon>Sar</taxon>
        <taxon>Alveolata</taxon>
        <taxon>Apicomplexa</taxon>
        <taxon>Aconoidasida</taxon>
        <taxon>Haemosporida</taxon>
        <taxon>Plasmodiidae</taxon>
        <taxon>Plasmodium</taxon>
        <taxon>Plasmodium (Plasmodium)</taxon>
    </lineage>
</organism>
<dbReference type="InterPro" id="IPR008780">
    <property type="entry name" value="Plasmodium_Vir"/>
</dbReference>
<dbReference type="VEuPathDB" id="PlasmoDB:PVPAM_060039100"/>
<evidence type="ECO:0000313" key="2">
    <source>
        <dbReference type="EMBL" id="SCA83568.1"/>
    </source>
</evidence>
<reference evidence="2 3" key="1">
    <citation type="submission" date="2016-07" db="EMBL/GenBank/DDBJ databases">
        <authorList>
            <consortium name="Pathogen Informatics"/>
        </authorList>
    </citation>
    <scope>NUCLEOTIDE SEQUENCE [LARGE SCALE GENOMIC DNA]</scope>
</reference>
<dbReference type="EMBL" id="FLYH01000155">
    <property type="protein sequence ID" value="SCA83568.1"/>
    <property type="molecule type" value="Genomic_DNA"/>
</dbReference>
<gene>
    <name evidence="2" type="ORF">PVT01_000058600</name>
</gene>
<feature type="compositionally biased region" description="Basic and acidic residues" evidence="1">
    <location>
        <begin position="311"/>
        <end position="325"/>
    </location>
</feature>
<evidence type="ECO:0000256" key="1">
    <source>
        <dbReference type="SAM" id="MobiDB-lite"/>
    </source>
</evidence>
<dbReference type="VEuPathDB" id="PlasmoDB:PVP01_0005270"/>
<evidence type="ECO:0000313" key="3">
    <source>
        <dbReference type="Proteomes" id="UP000196402"/>
    </source>
</evidence>
<dbReference type="VEuPathDB" id="PlasmoDB:PVW1_080005000"/>
<name>A0A1G4EAF9_PLAVI</name>
<dbReference type="AlphaFoldDB" id="A0A1G4EAF9"/>
<feature type="region of interest" description="Disordered" evidence="1">
    <location>
        <begin position="262"/>
        <end position="339"/>
    </location>
</feature>
<dbReference type="VEuPathDB" id="PlasmoDB:PVX_121345"/>
<feature type="compositionally biased region" description="Basic and acidic residues" evidence="1">
    <location>
        <begin position="262"/>
        <end position="283"/>
    </location>
</feature>
<dbReference type="Proteomes" id="UP000196402">
    <property type="component" value="Unassembled WGS sequence"/>
</dbReference>
<accession>A0A1G4EAF9</accession>
<feature type="compositionally biased region" description="Polar residues" evidence="1">
    <location>
        <begin position="297"/>
        <end position="310"/>
    </location>
</feature>
<proteinExistence type="predicted"/>
<sequence>MSSEPQDPGYIGYHDYVKARHEFYRTLNNEPDDEYFDKIIKEITNEHYERYLKNKTLILLRNVLYNDNAYYYSMKPNYCRYINFWLNENIQNTDNDVDASYINIFQNFSEKLSLRRLRNRSISCKEYIFSLSPETINKMKFLYNLYDAYNEIKSQHIHDKPKTCNNIFSLAKQYRDIIYDYYNKDKYLYDKLEYIIDSIDKITGIANPPCTQKIYFTKPPELVNLLEEQAQKKAEEQAAKLAKEAAARQIQEAAARRVQEAADRRVHEAEARRVQEPSARHIQEPAAQKLQEEQYHQQHSLLQPKVSLSRSPDKELQGMHHENGELHPTSYRAESQGSVTSRLQSPAQRLVSSEMSESSTGSLFLKKYTQQGPMTYTIEGTEQPSELVHDQEDKGTTKAGTFFSSSGFPGYITEVLGSVEPAPVLGVSGGMGALFLLFKYTPVGSFFGRRGRGHRIPRTFTGQYPVGFPGYEEYYDGNFGLGPINISYQAE</sequence>